<accession>A0ABN2Z6Z5</accession>
<organism evidence="1 2">
    <name type="scientific">Kitasatospora kazusensis</name>
    <dbReference type="NCBI Taxonomy" id="407974"/>
    <lineage>
        <taxon>Bacteria</taxon>
        <taxon>Bacillati</taxon>
        <taxon>Actinomycetota</taxon>
        <taxon>Actinomycetes</taxon>
        <taxon>Kitasatosporales</taxon>
        <taxon>Streptomycetaceae</taxon>
        <taxon>Kitasatospora</taxon>
    </lineage>
</organism>
<name>A0ABN2Z6Z5_9ACTN</name>
<evidence type="ECO:0000313" key="2">
    <source>
        <dbReference type="Proteomes" id="UP001422759"/>
    </source>
</evidence>
<comment type="caution">
    <text evidence="1">The sequence shown here is derived from an EMBL/GenBank/DDBJ whole genome shotgun (WGS) entry which is preliminary data.</text>
</comment>
<dbReference type="EMBL" id="BAAANT010000008">
    <property type="protein sequence ID" value="GAA2137738.1"/>
    <property type="molecule type" value="Genomic_DNA"/>
</dbReference>
<evidence type="ECO:0000313" key="1">
    <source>
        <dbReference type="EMBL" id="GAA2137738.1"/>
    </source>
</evidence>
<protein>
    <recommendedName>
        <fullName evidence="3">Concanavalin A-like lectin/glucanase superfamily protein</fullName>
    </recommendedName>
</protein>
<evidence type="ECO:0008006" key="3">
    <source>
        <dbReference type="Google" id="ProtNLM"/>
    </source>
</evidence>
<keyword evidence="2" id="KW-1185">Reference proteome</keyword>
<sequence>MAAQLGSLVDQFTGPALNSAVWNQSSAGSTGIDAPGRAYVTVSAAYPALGSGPWNATGQAVYAKVTPAAAGSGGAGVQTLFKVQLDGNNSAYLVVRPGVSFQAFVYNAGVASAVNLPAYDPTAHAWWRIREAAGSFVFEAGPDGFAWSTLATLAHTWPVTAVSFFYIAGTFDGTLGGAAYLEHLNTPLGAAGVLPAWPRISFAVAFNVGGTQSGTPFWTDLTARLRDTWTATQAGRQYELDAVQSGTATFTLDTTDGALDPTNPAGPYFGMIRPFRRARLAATWPPSRNWLPQGLANGTSTADTQLTNGSRTVATVPAAPTGHTRAVAWSYPVSSGAFALGLGATSAFFANCDTDAVPVLGQPGQLPGQSWTFSAYASVAAGGPAGLQLGGRISWYRQDGTRIAPSDGAPVTMPTAPGWTRITVTAAAPAGAVWARVSLISPATTVTTVAGTVYLTGWQFEQSAAVTPWTDPGATFPLWGGYVERWRQRWPKGVAYGTVEAGCVDALAGIARLTLQPSLQQTLAALGPSAVYAFNEAAGATQFADATGRRTARLPLAGPSGAGSATITSGNAVQGAGSVGNAGPVVTLTNPGAGQTTNQPGLFIGPPPSGPFGPPATGGWTRIICFRTTTTPAVRLALWTSFAPGAAGGSGSKSYVELFIDSSGHFGAALSNADGSATASVGVADVVCTTGAWHIGIVQLSADGTVFTVACDNFGYEATTTGDYHPSGCTADSIGGLVIGSSAYLLYSGDLAYAVEIPYEIGNDIAYDVGVGFSLGWAGDTSTRRAQRILTMAGYPGQLASLNGVEVMGPANLSNQNAGAALQVVADSEAGQVYADPSGVVTVAGRRWRYLQASPAVVFGDGPGEVPYQGDVSIDLDPDHVYNTVQVTNQGAPGAEQPPDTFASNSVSAGEYFPSSLARTINVSDPTEPLYAANYLAGQYAEPQPRVSRVTVGPSTTPALWPTLLGLAFGTRARLNRRPNASPNAITLDTYVEQLEWRGDDQGQLQLSLQQSAAAPYSGWLIAAALHTTLAAPAAAGASTLTLSALTGSAANPAAAVLPGGTVLTVGYGTAAAETVTVAPGGVATTTPGYTSVAVTLTAPLAGSHVAGEVVCQPLPPGVTLPNPAAYPASLDAAATLTATGGPRAAY</sequence>
<dbReference type="Proteomes" id="UP001422759">
    <property type="component" value="Unassembled WGS sequence"/>
</dbReference>
<proteinExistence type="predicted"/>
<reference evidence="1 2" key="1">
    <citation type="journal article" date="2019" name="Int. J. Syst. Evol. Microbiol.">
        <title>The Global Catalogue of Microorganisms (GCM) 10K type strain sequencing project: providing services to taxonomists for standard genome sequencing and annotation.</title>
        <authorList>
            <consortium name="The Broad Institute Genomics Platform"/>
            <consortium name="The Broad Institute Genome Sequencing Center for Infectious Disease"/>
            <person name="Wu L."/>
            <person name="Ma J."/>
        </authorList>
    </citation>
    <scope>NUCLEOTIDE SEQUENCE [LARGE SCALE GENOMIC DNA]</scope>
    <source>
        <strain evidence="1 2">JCM 14560</strain>
    </source>
</reference>
<gene>
    <name evidence="1" type="ORF">GCM10009760_18460</name>
</gene>